<reference evidence="1 2" key="1">
    <citation type="submission" date="2011-02" db="EMBL/GenBank/DDBJ databases">
        <title>The Genome Sequence of Sphaeroforma arctica JP610.</title>
        <authorList>
            <consortium name="The Broad Institute Genome Sequencing Platform"/>
            <person name="Russ C."/>
            <person name="Cuomo C."/>
            <person name="Young S.K."/>
            <person name="Zeng Q."/>
            <person name="Gargeya S."/>
            <person name="Alvarado L."/>
            <person name="Berlin A."/>
            <person name="Chapman S.B."/>
            <person name="Chen Z."/>
            <person name="Freedman E."/>
            <person name="Gellesch M."/>
            <person name="Goldberg J."/>
            <person name="Griggs A."/>
            <person name="Gujja S."/>
            <person name="Heilman E."/>
            <person name="Heiman D."/>
            <person name="Howarth C."/>
            <person name="Mehta T."/>
            <person name="Neiman D."/>
            <person name="Pearson M."/>
            <person name="Roberts A."/>
            <person name="Saif S."/>
            <person name="Shea T."/>
            <person name="Shenoy N."/>
            <person name="Sisk P."/>
            <person name="Stolte C."/>
            <person name="Sykes S."/>
            <person name="White J."/>
            <person name="Yandava C."/>
            <person name="Burger G."/>
            <person name="Gray M.W."/>
            <person name="Holland P.W.H."/>
            <person name="King N."/>
            <person name="Lang F.B.F."/>
            <person name="Roger A.J."/>
            <person name="Ruiz-Trillo I."/>
            <person name="Haas B."/>
            <person name="Nusbaum C."/>
            <person name="Birren B."/>
        </authorList>
    </citation>
    <scope>NUCLEOTIDE SEQUENCE [LARGE SCALE GENOMIC DNA]</scope>
    <source>
        <strain evidence="1 2">JP610</strain>
    </source>
</reference>
<dbReference type="EMBL" id="KQ244480">
    <property type="protein sequence ID" value="KNC74364.1"/>
    <property type="molecule type" value="Genomic_DNA"/>
</dbReference>
<proteinExistence type="predicted"/>
<evidence type="ECO:0000313" key="2">
    <source>
        <dbReference type="Proteomes" id="UP000054560"/>
    </source>
</evidence>
<keyword evidence="2" id="KW-1185">Reference proteome</keyword>
<sequence>NSGSSGDTATKLDAEMKTDLEKLETQTKANQAAVIDALLNAVYDVKPQLHANFKQGQRA</sequence>
<dbReference type="Proteomes" id="UP000054560">
    <property type="component" value="Unassembled WGS sequence"/>
</dbReference>
<evidence type="ECO:0000313" key="1">
    <source>
        <dbReference type="EMBL" id="KNC74364.1"/>
    </source>
</evidence>
<organism evidence="1 2">
    <name type="scientific">Sphaeroforma arctica JP610</name>
    <dbReference type="NCBI Taxonomy" id="667725"/>
    <lineage>
        <taxon>Eukaryota</taxon>
        <taxon>Ichthyosporea</taxon>
        <taxon>Ichthyophonida</taxon>
        <taxon>Sphaeroforma</taxon>
    </lineage>
</organism>
<dbReference type="RefSeq" id="XP_014148266.1">
    <property type="nucleotide sequence ID" value="XM_014292791.1"/>
</dbReference>
<feature type="non-terminal residue" evidence="1">
    <location>
        <position position="1"/>
    </location>
</feature>
<dbReference type="AlphaFoldDB" id="A0A0L0FCA1"/>
<name>A0A0L0FCA1_9EUKA</name>
<dbReference type="Gene3D" id="1.20.5.2950">
    <property type="match status" value="1"/>
</dbReference>
<evidence type="ECO:0008006" key="3">
    <source>
        <dbReference type="Google" id="ProtNLM"/>
    </source>
</evidence>
<accession>A0A0L0FCA1</accession>
<dbReference type="OrthoDB" id="250802at2759"/>
<protein>
    <recommendedName>
        <fullName evidence="3">V-type proton ATPase subunit G</fullName>
    </recommendedName>
</protein>
<gene>
    <name evidence="1" type="ORF">SARC_13085</name>
</gene>
<dbReference type="GeneID" id="25913589"/>